<evidence type="ECO:0008006" key="3">
    <source>
        <dbReference type="Google" id="ProtNLM"/>
    </source>
</evidence>
<evidence type="ECO:0000313" key="1">
    <source>
        <dbReference type="EMBL" id="KYF49139.1"/>
    </source>
</evidence>
<gene>
    <name evidence="1" type="ORF">BE08_16770</name>
</gene>
<dbReference type="AlphaFoldDB" id="A0A150P1U4"/>
<proteinExistence type="predicted"/>
<organism evidence="1 2">
    <name type="scientific">Sorangium cellulosum</name>
    <name type="common">Polyangium cellulosum</name>
    <dbReference type="NCBI Taxonomy" id="56"/>
    <lineage>
        <taxon>Bacteria</taxon>
        <taxon>Pseudomonadati</taxon>
        <taxon>Myxococcota</taxon>
        <taxon>Polyangia</taxon>
        <taxon>Polyangiales</taxon>
        <taxon>Polyangiaceae</taxon>
        <taxon>Sorangium</taxon>
    </lineage>
</organism>
<dbReference type="EMBL" id="JELY01003406">
    <property type="protein sequence ID" value="KYF49139.1"/>
    <property type="molecule type" value="Genomic_DNA"/>
</dbReference>
<dbReference type="Proteomes" id="UP000075420">
    <property type="component" value="Unassembled WGS sequence"/>
</dbReference>
<sequence length="217" mass="24732">MGALKGSISFSKFYVRGDLPDGFRDRFVERIRLRAFRPLTVEEDADQRAGWCSIENPLDCELDHGKIFFNSYLNLGLRTDRWQVPSALFKAHFAEAEREHLAKRGREKLGRREKEELRAIVSRKLRAQLMPVMKVVDLSWNLEAGVVRFWNQSPRAHEGLAELFEDTFELDLVPDSPYTAARELGLTAEQQSAFELLKPTVFHADPTAGGALWASPS</sequence>
<reference evidence="1 2" key="1">
    <citation type="submission" date="2014-02" db="EMBL/GenBank/DDBJ databases">
        <title>The small core and large imbalanced accessory genome model reveals a collaborative survival strategy of Sorangium cellulosum strains in nature.</title>
        <authorList>
            <person name="Han K."/>
            <person name="Peng R."/>
            <person name="Blom J."/>
            <person name="Li Y.-Z."/>
        </authorList>
    </citation>
    <scope>NUCLEOTIDE SEQUENCE [LARGE SCALE GENOMIC DNA]</scope>
    <source>
        <strain evidence="1 2">So0157-25</strain>
    </source>
</reference>
<name>A0A150P1U4_SORCE</name>
<protein>
    <recommendedName>
        <fullName evidence="3">Recombination-associated protein RdgC</fullName>
    </recommendedName>
</protein>
<accession>A0A150P1U4</accession>
<comment type="caution">
    <text evidence="1">The sequence shown here is derived from an EMBL/GenBank/DDBJ whole genome shotgun (WGS) entry which is preliminary data.</text>
</comment>
<evidence type="ECO:0000313" key="2">
    <source>
        <dbReference type="Proteomes" id="UP000075420"/>
    </source>
</evidence>